<feature type="region of interest" description="Disordered" evidence="1">
    <location>
        <begin position="120"/>
        <end position="139"/>
    </location>
</feature>
<name>A0A494XFJ4_9BURK</name>
<sequence length="834" mass="90741">MQPGLVGSADEPRYEAMRALLQASDELASSGAAPYVTPESIARSAGASPAAGSSFSYCAARAAWKLWQEPQAVQNLTRTEKNAFFAWRHGFREDGPGTPLGMARNRFTAMAHKWIPRAAGLAPHSGATPPTEGGRDTPPRWRRLADRIREYFGQAKSPLSSLPLGTLACNSRKALQTRFDTHLRTALDALSEFMNDQLSCEYNPERMTHYALDAAKLEFWMRRLQLGNGGAPTASTASMRPSTSEAMTIVDEAQRILMRAFPNPNEAQRTSLRAARRQILETNVSQLAAGFSCKIKTLKAMRQALERPSGARDVDSPIGRFDAAFEQADRIHRGDRLRPESMTMQEIGSEFKQIVDTIPSNQRVRFSAGAVMGLNNASFLVPIVPHLVAAGPQARATGGRHAIVELGASSHAGELFIGTERQFSGNLGVTLSVGPNLGPVASLSASLAANVGGEISQPRGLLLRARINRGPNGSPRVVDCDGQPKDEWRVTLGNVVEFMLRQAGADGSTHAPAKMWDDFVDRFFDDRTLTLSWQDQSAVKSRIGGSASANAGVGVPESVKLGAKAGAAYEYNPTVKTRTMNLGGLMQRQTFASGTAGIGTLSASAGLTIPQIAGADPVHDPSLPSLPMLSTSATFGEVGHQVAVTLTQNDGRYVPELCYRDVVYRRPDDYMKAIKHNDAVWRQLLGGEALDTHLADVERGVHPAGFTQRWFLHPDAANMLDQLTALSESLHRIRRQRSGEEGGRRFDSDIEAIRREIDGILNRESSWRPLKLLGGNQYVTQRNHGLNYFAMAQHQLAVRDTLESFSIGRKHPELVQAMRDPEGSFPPSSPSIDV</sequence>
<reference evidence="2 3" key="1">
    <citation type="submission" date="2018-10" db="EMBL/GenBank/DDBJ databases">
        <title>Paraburkholderia sp. 7MK8-2, isolated from soil.</title>
        <authorList>
            <person name="Gao Z.-H."/>
            <person name="Qiu L.-H."/>
        </authorList>
    </citation>
    <scope>NUCLEOTIDE SEQUENCE [LARGE SCALE GENOMIC DNA]</scope>
    <source>
        <strain evidence="2 3">7MK8-2</strain>
    </source>
</reference>
<evidence type="ECO:0000256" key="1">
    <source>
        <dbReference type="SAM" id="MobiDB-lite"/>
    </source>
</evidence>
<dbReference type="Proteomes" id="UP000280434">
    <property type="component" value="Unassembled WGS sequence"/>
</dbReference>
<keyword evidence="3" id="KW-1185">Reference proteome</keyword>
<evidence type="ECO:0000313" key="2">
    <source>
        <dbReference type="EMBL" id="RKP46919.1"/>
    </source>
</evidence>
<protein>
    <submittedName>
        <fullName evidence="2">Uncharacterized protein</fullName>
    </submittedName>
</protein>
<accession>A0A494XFJ4</accession>
<evidence type="ECO:0000313" key="3">
    <source>
        <dbReference type="Proteomes" id="UP000280434"/>
    </source>
</evidence>
<organism evidence="2 3">
    <name type="scientific">Trinickia fusca</name>
    <dbReference type="NCBI Taxonomy" id="2419777"/>
    <lineage>
        <taxon>Bacteria</taxon>
        <taxon>Pseudomonadati</taxon>
        <taxon>Pseudomonadota</taxon>
        <taxon>Betaproteobacteria</taxon>
        <taxon>Burkholderiales</taxon>
        <taxon>Burkholderiaceae</taxon>
        <taxon>Trinickia</taxon>
    </lineage>
</organism>
<dbReference type="AlphaFoldDB" id="A0A494XFJ4"/>
<gene>
    <name evidence="2" type="ORF">D7S89_16350</name>
</gene>
<dbReference type="EMBL" id="RBZV01000006">
    <property type="protein sequence ID" value="RKP46919.1"/>
    <property type="molecule type" value="Genomic_DNA"/>
</dbReference>
<comment type="caution">
    <text evidence="2">The sequence shown here is derived from an EMBL/GenBank/DDBJ whole genome shotgun (WGS) entry which is preliminary data.</text>
</comment>
<proteinExistence type="predicted"/>